<comment type="caution">
    <text evidence="2">The sequence shown here is derived from an EMBL/GenBank/DDBJ whole genome shotgun (WGS) entry which is preliminary data.</text>
</comment>
<evidence type="ECO:0000313" key="3">
    <source>
        <dbReference type="Proteomes" id="UP001165561"/>
    </source>
</evidence>
<dbReference type="InterPro" id="IPR007138">
    <property type="entry name" value="ABM_dom"/>
</dbReference>
<proteinExistence type="predicted"/>
<dbReference type="PANTHER" id="PTHR37811">
    <property type="entry name" value="BLL5343 PROTEIN"/>
    <property type="match status" value="1"/>
</dbReference>
<evidence type="ECO:0000259" key="1">
    <source>
        <dbReference type="Pfam" id="PF03992"/>
    </source>
</evidence>
<sequence>MLVVLFESRTLGDVNEAAYEEAFRQMLERVHEVPGFVDFASYSGADGAELAVARFEDDLALARWREHEEHVCTRERGREEFFEAYDITVASVVRQYSWRRTPGERLCSQSAVGGLV</sequence>
<gene>
    <name evidence="2" type="ORF">PU560_12065</name>
</gene>
<dbReference type="EMBL" id="JARACI010001061">
    <property type="protein sequence ID" value="MDD9207194.1"/>
    <property type="molecule type" value="Genomic_DNA"/>
</dbReference>
<name>A0ABT5TYX1_9MICO</name>
<dbReference type="Proteomes" id="UP001165561">
    <property type="component" value="Unassembled WGS sequence"/>
</dbReference>
<reference evidence="2" key="1">
    <citation type="submission" date="2023-02" db="EMBL/GenBank/DDBJ databases">
        <title>Georgenia sp.10Sc9-8, isolated from a soil sample collected from the Taklamakan desert.</title>
        <authorList>
            <person name="Liu S."/>
        </authorList>
    </citation>
    <scope>NUCLEOTIDE SEQUENCE</scope>
    <source>
        <strain evidence="2">10Sc9-8</strain>
    </source>
</reference>
<dbReference type="InterPro" id="IPR011008">
    <property type="entry name" value="Dimeric_a/b-barrel"/>
</dbReference>
<dbReference type="Pfam" id="PF03992">
    <property type="entry name" value="ABM"/>
    <property type="match status" value="1"/>
</dbReference>
<dbReference type="GO" id="GO:0004497">
    <property type="term" value="F:monooxygenase activity"/>
    <property type="evidence" value="ECO:0007669"/>
    <property type="project" value="UniProtKB-KW"/>
</dbReference>
<evidence type="ECO:0000313" key="2">
    <source>
        <dbReference type="EMBL" id="MDD9207194.1"/>
    </source>
</evidence>
<organism evidence="2 3">
    <name type="scientific">Georgenia halotolerans</name>
    <dbReference type="NCBI Taxonomy" id="3028317"/>
    <lineage>
        <taxon>Bacteria</taxon>
        <taxon>Bacillati</taxon>
        <taxon>Actinomycetota</taxon>
        <taxon>Actinomycetes</taxon>
        <taxon>Micrococcales</taxon>
        <taxon>Bogoriellaceae</taxon>
        <taxon>Georgenia</taxon>
    </lineage>
</organism>
<feature type="domain" description="ABM" evidence="1">
    <location>
        <begin position="15"/>
        <end position="71"/>
    </location>
</feature>
<dbReference type="SUPFAM" id="SSF54909">
    <property type="entry name" value="Dimeric alpha+beta barrel"/>
    <property type="match status" value="1"/>
</dbReference>
<dbReference type="InterPro" id="IPR052936">
    <property type="entry name" value="Jasmonate_Hydroxylase-like"/>
</dbReference>
<keyword evidence="2" id="KW-0503">Monooxygenase</keyword>
<keyword evidence="2" id="KW-0560">Oxidoreductase</keyword>
<dbReference type="Gene3D" id="3.30.70.100">
    <property type="match status" value="1"/>
</dbReference>
<keyword evidence="3" id="KW-1185">Reference proteome</keyword>
<accession>A0ABT5TYX1</accession>
<dbReference type="PANTHER" id="PTHR37811:SF2">
    <property type="entry name" value="ABM DOMAIN-CONTAINING PROTEIN"/>
    <property type="match status" value="1"/>
</dbReference>
<protein>
    <submittedName>
        <fullName evidence="2">Antibiotic biosynthesis monooxygenase</fullName>
    </submittedName>
</protein>